<feature type="region of interest" description="Disordered" evidence="11">
    <location>
        <begin position="1236"/>
        <end position="1294"/>
    </location>
</feature>
<dbReference type="PROSITE" id="PS50003">
    <property type="entry name" value="PH_DOMAIN"/>
    <property type="match status" value="1"/>
</dbReference>
<dbReference type="PROSITE" id="PS50010">
    <property type="entry name" value="DH_2"/>
    <property type="match status" value="1"/>
</dbReference>
<dbReference type="InterPro" id="IPR000219">
    <property type="entry name" value="DH_dom"/>
</dbReference>
<sequence length="2105" mass="241164">MEEDINKLNFRGILLNSLRKVLEQLHPSLTAHDEALYYVENLCFRLLINLCADDPHSIPDVEEKVQKTFPTPIDKWALSDAKDTIDKTKKKKSVMPVDRMHSLLQKEVLQYKIDSSVSLFLVAVLEYISADILKLAGNYVKNMKHVEITQEDVQIAIRADCVLMDMFYQGENAHSLIVSPLPPVTPRDGLSYEEVVKEFLHDEKQYLRDLHMIIRVFREELAKIVDDPKELEPIFSNIIDIYEVTVTLLGSLEDVIEMSQDQKTTPCIGSCFEELAEAEEFDVYVKYSNDITSSQAKEALSNLLSKPKAQSLIAAGHGFREAVKFYLPKLLLTPIGHAFVYIEYVDKLLQLSTSQEDRESFETVKGLLEPLKFELQKQIPLLPKESLVRTNSRVRRQQAIEKTKELQSTVEHWDKDIGQCCNEFIKEDTLMKLVSGKRNTERKVFLFDGLLVLCKANTRKQTVSGAASYDFRLKERFFMRKVEIIDRRDTDELKNAFEIAPRELHSVVLIAKNAQHKNEWMADLVMLNTKSMLERILDSILLDIERKHPLRLPSPELYKFAVPDSPSNIVLEEKESAGVPLIKGATLVKLIERLTYHIYADPMFVRTFLTTFRSFCSAQELLELLIERFNIPDPNLVYDSCGDKDLDDKLHKSSQREDWKRYKKEYVQPVQFRVLNVLRHWVDHHYYDLERDPTLLQKLTQFLESIQGKSMRKWVDSVLKIVQRKTENDDRDHRQITFAFGHSPPAIEYHLQVPENEFNILTLHPLELARQLTLLEFELYKNVKPSELVGSVWTKKDKETKSPNLLKITRHTTNFTRWIEKSILEAENFEERVAIVTRAIEVMMVLQELNNFNGVDPRIRHFLETLDPFPGQSIEDIQNYLYNESLRIEPRNCRQPLKFPRKWPELTLKSPGIKPARRSNNNSTSLSLSNTLPFSGKSQLLSTSEGEQSPPPNNLSSSEFSVFANVNIGGGNASAYFASQTTLNTAVMSDDTISITSTVPSSMAPELPRRSNSIISMTSHNSFSSNFDHSKPLLSPRVHPPPGSTVSPRVLDALSGEIRSMEFQPSDPISPSCFKNNSHRATMARNNTTNITSNEFNERSSPSYNHPSSPRYATELNDTNGPLPVSPHVNVPNAHCFNHQPPPPLPPRAKKKNPIEFSISQMKQAKDAPLLLPRDKSPPPLPPRTSHSVMNSMDACNHHHHHHHHQRDDSLHGHQLTQLLTTPDTSTIMLRRNSALAHNKESSSSVASTPKSLNSSFEANNSPTNVVGKKPNSPRFPIPPGETPKLPPKPKQSDKYKMTTERELAGIQHKAIEKANQQKNPFLEVGDEFSEYVKDDVHFNIKFYSSKEMPKELQKFCFKLAERNVSGYYKNCSLGWQPKVKQTDMGKNWARFLIAYDGKKPIGYTMFRFDMDYGRSVVYCYELQIDEQYQRKGIGEHLLKCLERLTKVWGLERLVLTLLTNNPGARKFYERLGYVKDDTSPDDEKDYEISQIRMVNYMQHIHMHFLTTSPEYTSGKVFKGISYDISFVYNKFQLNCSRNFCSEMNFKDLVEPECGGANPLMRLGQQLTNDYTLRDEGASNYRDVNFQPSETFRMDMLLKEMQEMDTFVQGPIPAPSVINEVSKINNPEQFWSSVGKSDESLAEFWQQSLNSDVNQRSKQDTNIWGYDQGLPSTANFGQYRPYQRPNYSRFLDSQANTQQGQEFFTGQQTANDFFKEIEAEKLAKPVKEGEDWAEAFQESKKADEEFNEQYNKEFWDRLQDEWKKLSEDNSQQHPWLNEFSEYYDPYKEYKFDENNPMMDIENALEKGKTFLENGDIPSAVLCFEVAVKQEPENAEAWKLLGTSQAENEKDPNAIAALKKSLELDPKNLKVLMALAISFTNESYQNQALKMLNEWIRVNPKYSNLVTGNDSDDYAGIDEIASSRIRGMELELTQELFLQAVQQNAASGAFDVDVQEALGVLFNLSSEYDKAVDCFQAAVQMAPDNAKLWNRLGASYANGNKPTEAVGAYQRALEIEPGFIRARFNVGVVCINLKSYKEAAEHLLMALNHQATSKQRAGVNIENVQSQMSDTLWSTLRMTISLMGKHDLQDFIDKRDLDSLNKEFGM</sequence>
<dbReference type="InterPro" id="IPR000182">
    <property type="entry name" value="GNAT_dom"/>
</dbReference>
<dbReference type="SMART" id="SM00147">
    <property type="entry name" value="RasGEF"/>
    <property type="match status" value="1"/>
</dbReference>
<dbReference type="Proteomes" id="UP000183832">
    <property type="component" value="Unassembled WGS sequence"/>
</dbReference>
<dbReference type="Gene3D" id="3.40.630.30">
    <property type="match status" value="1"/>
</dbReference>
<dbReference type="InterPro" id="IPR011993">
    <property type="entry name" value="PH-like_dom_sf"/>
</dbReference>
<evidence type="ECO:0000256" key="4">
    <source>
        <dbReference type="ARBA" id="ARBA00022490"/>
    </source>
</evidence>
<dbReference type="OrthoDB" id="546434at2759"/>
<feature type="compositionally biased region" description="Polar residues" evidence="11">
    <location>
        <begin position="1088"/>
        <end position="1108"/>
    </location>
</feature>
<dbReference type="InterPro" id="IPR035899">
    <property type="entry name" value="DBL_dom_sf"/>
</dbReference>
<feature type="compositionally biased region" description="Pro residues" evidence="11">
    <location>
        <begin position="1274"/>
        <end position="1290"/>
    </location>
</feature>
<dbReference type="Pfam" id="PF00583">
    <property type="entry name" value="Acetyltransf_1"/>
    <property type="match status" value="1"/>
</dbReference>
<dbReference type="InterPro" id="IPR023578">
    <property type="entry name" value="Ras_GEF_dom_sf"/>
</dbReference>
<evidence type="ECO:0000256" key="1">
    <source>
        <dbReference type="ARBA" id="ARBA00004275"/>
    </source>
</evidence>
<evidence type="ECO:0000256" key="9">
    <source>
        <dbReference type="PROSITE-ProRule" id="PRU00168"/>
    </source>
</evidence>
<dbReference type="PROSITE" id="PS50212">
    <property type="entry name" value="RASGEF_NTER"/>
    <property type="match status" value="1"/>
</dbReference>
<dbReference type="GO" id="GO:0016747">
    <property type="term" value="F:acyltransferase activity, transferring groups other than amino-acyl groups"/>
    <property type="evidence" value="ECO:0007669"/>
    <property type="project" value="InterPro"/>
</dbReference>
<feature type="compositionally biased region" description="Low complexity" evidence="11">
    <location>
        <begin position="919"/>
        <end position="932"/>
    </location>
</feature>
<dbReference type="SUPFAM" id="SSF48366">
    <property type="entry name" value="Ras GEF"/>
    <property type="match status" value="1"/>
</dbReference>
<dbReference type="FunFam" id="1.10.20.10:FF:000029">
    <property type="entry name" value="son of sevenless homolog 1 isoform X1"/>
    <property type="match status" value="1"/>
</dbReference>
<evidence type="ECO:0000259" key="12">
    <source>
        <dbReference type="PROSITE" id="PS50003"/>
    </source>
</evidence>
<dbReference type="Gene3D" id="1.10.840.10">
    <property type="entry name" value="Ras guanine-nucleotide exchange factors catalytic domain"/>
    <property type="match status" value="2"/>
</dbReference>
<dbReference type="Gene3D" id="2.30.29.30">
    <property type="entry name" value="Pleckstrin-homology domain (PH domain)/Phosphotyrosine-binding domain (PTB)"/>
    <property type="match status" value="1"/>
</dbReference>
<name>A0A1J1ITL9_9DIPT</name>
<dbReference type="PANTHER" id="PTHR10130:SF0">
    <property type="entry name" value="GH08708P"/>
    <property type="match status" value="1"/>
</dbReference>
<dbReference type="Gene3D" id="1.25.40.10">
    <property type="entry name" value="Tetratricopeptide repeat domain"/>
    <property type="match status" value="1"/>
</dbReference>
<comment type="similarity">
    <text evidence="3">Belongs to the peroxisomal targeting signal receptor family.</text>
</comment>
<dbReference type="Gene3D" id="1.10.20.10">
    <property type="entry name" value="Histone, subunit A"/>
    <property type="match status" value="1"/>
</dbReference>
<dbReference type="EMBL" id="CVRI01000057">
    <property type="protein sequence ID" value="CRL02446.1"/>
    <property type="molecule type" value="Genomic_DNA"/>
</dbReference>
<dbReference type="CDD" id="cd22915">
    <property type="entry name" value="HFD_SOS1_rpt2"/>
    <property type="match status" value="1"/>
</dbReference>
<dbReference type="Pfam" id="PF22697">
    <property type="entry name" value="SOS1_NGEF_PH"/>
    <property type="match status" value="1"/>
</dbReference>
<proteinExistence type="inferred from homology"/>
<dbReference type="InterPro" id="IPR001895">
    <property type="entry name" value="RASGEF_cat_dom"/>
</dbReference>
<dbReference type="Gene3D" id="6.10.250.3060">
    <property type="match status" value="1"/>
</dbReference>
<feature type="domain" description="Ras-GEF" evidence="13">
    <location>
        <begin position="764"/>
        <end position="1010"/>
    </location>
</feature>
<organism evidence="17 18">
    <name type="scientific">Clunio marinus</name>
    <dbReference type="NCBI Taxonomy" id="568069"/>
    <lineage>
        <taxon>Eukaryota</taxon>
        <taxon>Metazoa</taxon>
        <taxon>Ecdysozoa</taxon>
        <taxon>Arthropoda</taxon>
        <taxon>Hexapoda</taxon>
        <taxon>Insecta</taxon>
        <taxon>Pterygota</taxon>
        <taxon>Neoptera</taxon>
        <taxon>Endopterygota</taxon>
        <taxon>Diptera</taxon>
        <taxon>Nematocera</taxon>
        <taxon>Chironomoidea</taxon>
        <taxon>Chironomidae</taxon>
        <taxon>Clunio</taxon>
    </lineage>
</organism>
<dbReference type="PRINTS" id="PR00620">
    <property type="entry name" value="HISTONEH2A"/>
</dbReference>
<dbReference type="PROSITE" id="PS51186">
    <property type="entry name" value="GNAT"/>
    <property type="match status" value="1"/>
</dbReference>
<dbReference type="Pfam" id="PF13432">
    <property type="entry name" value="TPR_16"/>
    <property type="match status" value="2"/>
</dbReference>
<dbReference type="InterPro" id="IPR002119">
    <property type="entry name" value="Histone_H2A"/>
</dbReference>
<dbReference type="Gene3D" id="1.20.900.10">
    <property type="entry name" value="Dbl homology (DH) domain"/>
    <property type="match status" value="1"/>
</dbReference>
<comment type="subcellular location">
    <subcellularLocation>
        <location evidence="2">Cytoplasm</location>
    </subcellularLocation>
    <subcellularLocation>
        <location evidence="1">Peroxisome</location>
    </subcellularLocation>
</comment>
<dbReference type="InterPro" id="IPR019734">
    <property type="entry name" value="TPR_rpt"/>
</dbReference>
<keyword evidence="7 10" id="KW-0802">TPR repeat</keyword>
<feature type="domain" description="PH" evidence="12">
    <location>
        <begin position="423"/>
        <end position="529"/>
    </location>
</feature>
<evidence type="ECO:0000256" key="8">
    <source>
        <dbReference type="ARBA" id="ARBA00023140"/>
    </source>
</evidence>
<dbReference type="InterPro" id="IPR055251">
    <property type="entry name" value="SOS1_NGEF_PH"/>
</dbReference>
<feature type="repeat" description="TPR" evidence="10">
    <location>
        <begin position="1834"/>
        <end position="1867"/>
    </location>
</feature>
<dbReference type="InterPro" id="IPR001849">
    <property type="entry name" value="PH_domain"/>
</dbReference>
<dbReference type="Pfam" id="PF00618">
    <property type="entry name" value="RasGEF_N"/>
    <property type="match status" value="1"/>
</dbReference>
<feature type="region of interest" description="Disordered" evidence="11">
    <location>
        <begin position="937"/>
        <end position="956"/>
    </location>
</feature>
<dbReference type="Pfam" id="PF00617">
    <property type="entry name" value="RasGEF"/>
    <property type="match status" value="1"/>
</dbReference>
<feature type="region of interest" description="Disordered" evidence="11">
    <location>
        <begin position="908"/>
        <end position="932"/>
    </location>
</feature>
<dbReference type="SMART" id="SM00325">
    <property type="entry name" value="RhoGEF"/>
    <property type="match status" value="1"/>
</dbReference>
<feature type="region of interest" description="Disordered" evidence="11">
    <location>
        <begin position="1088"/>
        <end position="1152"/>
    </location>
</feature>
<evidence type="ECO:0000259" key="16">
    <source>
        <dbReference type="PROSITE" id="PS51186"/>
    </source>
</evidence>
<dbReference type="PANTHER" id="PTHR10130">
    <property type="entry name" value="PEROXISOMAL TARGETING SIGNAL 1 RECEPTOR PEX5"/>
    <property type="match status" value="1"/>
</dbReference>
<dbReference type="Gene3D" id="1.20.870.10">
    <property type="entry name" value="Son of sevenless (SoS) protein Chain: S domain 1"/>
    <property type="match status" value="1"/>
</dbReference>
<evidence type="ECO:0000259" key="14">
    <source>
        <dbReference type="PROSITE" id="PS50010"/>
    </source>
</evidence>
<evidence type="ECO:0000256" key="3">
    <source>
        <dbReference type="ARBA" id="ARBA00005348"/>
    </source>
</evidence>
<dbReference type="GO" id="GO:0016560">
    <property type="term" value="P:protein import into peroxisome matrix, docking"/>
    <property type="evidence" value="ECO:0007669"/>
    <property type="project" value="TreeGrafter"/>
</dbReference>
<dbReference type="GO" id="GO:0000786">
    <property type="term" value="C:nucleosome"/>
    <property type="evidence" value="ECO:0007669"/>
    <property type="project" value="InterPro"/>
</dbReference>
<feature type="region of interest" description="Disordered" evidence="11">
    <location>
        <begin position="1165"/>
        <end position="1191"/>
    </location>
</feature>
<dbReference type="GO" id="GO:0005778">
    <property type="term" value="C:peroxisomal membrane"/>
    <property type="evidence" value="ECO:0007669"/>
    <property type="project" value="TreeGrafter"/>
</dbReference>
<evidence type="ECO:0000256" key="11">
    <source>
        <dbReference type="SAM" id="MobiDB-lite"/>
    </source>
</evidence>
<dbReference type="SUPFAM" id="SSF48452">
    <property type="entry name" value="TPR-like"/>
    <property type="match status" value="1"/>
</dbReference>
<feature type="repeat" description="TPR" evidence="10">
    <location>
        <begin position="1951"/>
        <end position="1984"/>
    </location>
</feature>
<dbReference type="SUPFAM" id="SSF48065">
    <property type="entry name" value="DBL homology domain (DH-domain)"/>
    <property type="match status" value="1"/>
</dbReference>
<dbReference type="CDD" id="cd22914">
    <property type="entry name" value="HFD_SOS1_rpt1"/>
    <property type="match status" value="1"/>
</dbReference>
<keyword evidence="5 9" id="KW-0344">Guanine-nucleotide releasing factor</keyword>
<feature type="domain" description="N-acetyltransferase" evidence="16">
    <location>
        <begin position="1341"/>
        <end position="1499"/>
    </location>
</feature>
<dbReference type="GO" id="GO:0046982">
    <property type="term" value="F:protein heterodimerization activity"/>
    <property type="evidence" value="ECO:0007669"/>
    <property type="project" value="InterPro"/>
</dbReference>
<dbReference type="InterPro" id="IPR011990">
    <property type="entry name" value="TPR-like_helical_dom_sf"/>
</dbReference>
<evidence type="ECO:0000256" key="5">
    <source>
        <dbReference type="ARBA" id="ARBA00022658"/>
    </source>
</evidence>
<evidence type="ECO:0000259" key="13">
    <source>
        <dbReference type="PROSITE" id="PS50009"/>
    </source>
</evidence>
<feature type="repeat" description="TPR" evidence="10">
    <location>
        <begin position="1985"/>
        <end position="2018"/>
    </location>
</feature>
<dbReference type="InterPro" id="IPR036964">
    <property type="entry name" value="RASGEF_cat_dom_sf"/>
</dbReference>
<dbReference type="GO" id="GO:0007264">
    <property type="term" value="P:small GTPase-mediated signal transduction"/>
    <property type="evidence" value="ECO:0007669"/>
    <property type="project" value="InterPro"/>
</dbReference>
<dbReference type="InterPro" id="IPR000651">
    <property type="entry name" value="Ras-like_Gua-exchang_fac_N"/>
</dbReference>
<reference evidence="17 18" key="1">
    <citation type="submission" date="2015-04" db="EMBL/GenBank/DDBJ databases">
        <authorList>
            <person name="Syromyatnikov M.Y."/>
            <person name="Popov V.N."/>
        </authorList>
    </citation>
    <scope>NUCLEOTIDE SEQUENCE [LARGE SCALE GENOMIC DNA]</scope>
</reference>
<dbReference type="SMART" id="SM00028">
    <property type="entry name" value="TPR"/>
    <property type="match status" value="5"/>
</dbReference>
<feature type="compositionally biased region" description="Polar residues" evidence="11">
    <location>
        <begin position="937"/>
        <end position="947"/>
    </location>
</feature>
<evidence type="ECO:0000259" key="15">
    <source>
        <dbReference type="PROSITE" id="PS50212"/>
    </source>
</evidence>
<dbReference type="SUPFAM" id="SSF47113">
    <property type="entry name" value="Histone-fold"/>
    <property type="match status" value="1"/>
</dbReference>
<dbReference type="CDD" id="cd01261">
    <property type="entry name" value="PH_SOS"/>
    <property type="match status" value="1"/>
</dbReference>
<evidence type="ECO:0000256" key="2">
    <source>
        <dbReference type="ARBA" id="ARBA00004496"/>
    </source>
</evidence>
<dbReference type="PROSITE" id="PS50009">
    <property type="entry name" value="RASGEF_CAT"/>
    <property type="match status" value="1"/>
</dbReference>
<dbReference type="InterPro" id="IPR016181">
    <property type="entry name" value="Acyl_CoA_acyltransferase"/>
</dbReference>
<dbReference type="Pfam" id="PF00621">
    <property type="entry name" value="RhoGEF"/>
    <property type="match status" value="1"/>
</dbReference>
<feature type="compositionally biased region" description="Polar residues" evidence="11">
    <location>
        <begin position="1242"/>
        <end position="1265"/>
    </location>
</feature>
<gene>
    <name evidence="17" type="ORF">CLUMA_CG015360</name>
</gene>
<evidence type="ECO:0000256" key="6">
    <source>
        <dbReference type="ARBA" id="ARBA00022737"/>
    </source>
</evidence>
<evidence type="ECO:0000256" key="7">
    <source>
        <dbReference type="ARBA" id="ARBA00022803"/>
    </source>
</evidence>
<dbReference type="GO" id="GO:0030527">
    <property type="term" value="F:structural constituent of chromatin"/>
    <property type="evidence" value="ECO:0007669"/>
    <property type="project" value="InterPro"/>
</dbReference>
<accession>A0A1J1ITL9</accession>
<evidence type="ECO:0000313" key="17">
    <source>
        <dbReference type="EMBL" id="CRL02446.1"/>
    </source>
</evidence>
<dbReference type="GO" id="GO:0005829">
    <property type="term" value="C:cytosol"/>
    <property type="evidence" value="ECO:0007669"/>
    <property type="project" value="TreeGrafter"/>
</dbReference>
<dbReference type="STRING" id="568069.A0A1J1ITL9"/>
<keyword evidence="6" id="KW-0677">Repeat</keyword>
<dbReference type="PROSITE" id="PS50005">
    <property type="entry name" value="TPR"/>
    <property type="match status" value="4"/>
</dbReference>
<dbReference type="SMART" id="SM00229">
    <property type="entry name" value="RasGEFN"/>
    <property type="match status" value="1"/>
</dbReference>
<keyword evidence="8" id="KW-0576">Peroxisome</keyword>
<dbReference type="SMART" id="SM00414">
    <property type="entry name" value="H2A"/>
    <property type="match status" value="1"/>
</dbReference>
<dbReference type="CDD" id="cd04301">
    <property type="entry name" value="NAT_SF"/>
    <property type="match status" value="1"/>
</dbReference>
<dbReference type="CDD" id="cd06224">
    <property type="entry name" value="REM"/>
    <property type="match status" value="1"/>
</dbReference>
<feature type="repeat" description="TPR" evidence="10">
    <location>
        <begin position="1800"/>
        <end position="1833"/>
    </location>
</feature>
<dbReference type="GO" id="GO:0005085">
    <property type="term" value="F:guanyl-nucleotide exchange factor activity"/>
    <property type="evidence" value="ECO:0007669"/>
    <property type="project" value="UniProtKB-KW"/>
</dbReference>
<keyword evidence="18" id="KW-1185">Reference proteome</keyword>
<evidence type="ECO:0000313" key="18">
    <source>
        <dbReference type="Proteomes" id="UP000183832"/>
    </source>
</evidence>
<evidence type="ECO:0000256" key="10">
    <source>
        <dbReference type="PROSITE-ProRule" id="PRU00339"/>
    </source>
</evidence>
<dbReference type="SUPFAM" id="SSF50729">
    <property type="entry name" value="PH domain-like"/>
    <property type="match status" value="1"/>
</dbReference>
<dbReference type="SUPFAM" id="SSF55729">
    <property type="entry name" value="Acyl-CoA N-acyltransferases (Nat)"/>
    <property type="match status" value="1"/>
</dbReference>
<dbReference type="GO" id="GO:0005052">
    <property type="term" value="F:peroxisome matrix targeting signal-1 binding"/>
    <property type="evidence" value="ECO:0007669"/>
    <property type="project" value="TreeGrafter"/>
</dbReference>
<dbReference type="InterPro" id="IPR009072">
    <property type="entry name" value="Histone-fold"/>
</dbReference>
<protein>
    <submittedName>
        <fullName evidence="17">CLUMA_CG015360, isoform A</fullName>
    </submittedName>
</protein>
<dbReference type="GO" id="GO:0003677">
    <property type="term" value="F:DNA binding"/>
    <property type="evidence" value="ECO:0007669"/>
    <property type="project" value="InterPro"/>
</dbReference>
<feature type="domain" description="N-terminal Ras-GEF" evidence="15">
    <location>
        <begin position="578"/>
        <end position="726"/>
    </location>
</feature>
<feature type="domain" description="DH" evidence="14">
    <location>
        <begin position="191"/>
        <end position="378"/>
    </location>
</feature>
<keyword evidence="4" id="KW-0963">Cytoplasm</keyword>
<dbReference type="InterPro" id="IPR024111">
    <property type="entry name" value="PEX5/PEX5L"/>
</dbReference>
<dbReference type="SMART" id="SM00233">
    <property type="entry name" value="PH"/>
    <property type="match status" value="1"/>
</dbReference>